<keyword evidence="2" id="KW-0378">Hydrolase</keyword>
<dbReference type="InterPro" id="IPR049730">
    <property type="entry name" value="SNF2/RAD54-like_C"/>
</dbReference>
<dbReference type="CDD" id="cd18793">
    <property type="entry name" value="SF2_C_SNF"/>
    <property type="match status" value="1"/>
</dbReference>
<sequence length="1059" mass="119612">MSLNRLMIGGFVMLPDGSGIGRLESVVGQESIVTIFHSFSELEKVRVPTARLARSFLYPGTRVYPLSENDVPKIGRVTSYNLSDDGYVSYEVQFPNRRTIYFSEIDLRVRCWRARGEATEILAAGIGESQFLHDRRFAATRKLIEARASAQGLTGLISSGIEFVPHQVAAVRRVLSDPLLRYLLADEVGLGKTIEAGVIIRQILIDDPDRYVGVLVPSSLVSQWQNELRDKFYVDDLLGTVEIIAHDKYDELERVPDLLVIDEAHHIVGDELAPAIRAHLTKLAHQAPRLLLLSATPALANPEKFLSLLNLLDPSAHKMDELESFKTKLDQRQEFGRLLLGLIPDSPGLILRRRANDAKRLFPDDPDIVSLADQLEIATKDGTEDIAGLTRDLSQHIASTYRINQRVIRSRRSDAEGWEFQSRGPAFPETEAATLSHVRIDDDEDRRIQDIINALEDWRAAALSAFEGDEYEIRLKAAMRYRDLIEALGVGVEAFADVLQVGEMLFPNETEILAGIRSILEADPGPRCKLDVAEDSIRILKGQFPVHAKPKIVAFSSATPMAQALHERITRLDRHASCVIVRTQSPDQVEGILRRFVESSDTWLLIVDRSGEEGLNLSFADAIVHIDLPLSATRIEQRIGRVDRFGRRKAVIRHRILLPYIDEGSVWLAWKNVLAYGFRVFHEPISDAQFLLDKIDREFALTIFEGGVTGMGAFIKDLHEKVVAERKKQDEQYALDRIALADEGGSAFIETMDEFEEAEGEFGEAMESWLVSVLQLKRYRISSQSPEVFGMAWGERSLVPRRPWENQFGLDNPSPMTWRRRIAITNPGVVLERPGSPLLDSCQRFMRWDDRGATFLTLRIDPAWPKESPPWLVFKLCFVVEPDLPEASGIFSDTDNMGCLRRAQQFLPPALHTIYLDVTGTPVTVADHLKILERPYLKARDEHQGDLNLGSRPELLAEFIDPALLPLLCAQIREHGQREILQRREVFVMLENAARRAQVDCDRRKRHLLRRAHFEDIDIRDELHINQKIALAVAHPQVRLDAIGLFVICSGMTLTSENP</sequence>
<feature type="domain" description="Helicase ATP-binding" evidence="4">
    <location>
        <begin position="173"/>
        <end position="315"/>
    </location>
</feature>
<dbReference type="Gene3D" id="3.40.50.10810">
    <property type="entry name" value="Tandem AAA-ATPase domain"/>
    <property type="match status" value="2"/>
</dbReference>
<dbReference type="EMBL" id="JAAQYH010000018">
    <property type="protein sequence ID" value="NNA76536.1"/>
    <property type="molecule type" value="Genomic_DNA"/>
</dbReference>
<comment type="caution">
    <text evidence="6">The sequence shown here is derived from an EMBL/GenBank/DDBJ whole genome shotgun (WGS) entry which is preliminary data.</text>
</comment>
<dbReference type="SUPFAM" id="SSF52540">
    <property type="entry name" value="P-loop containing nucleoside triphosphate hydrolases"/>
    <property type="match status" value="2"/>
</dbReference>
<evidence type="ECO:0000313" key="6">
    <source>
        <dbReference type="EMBL" id="NNA76536.1"/>
    </source>
</evidence>
<dbReference type="SMART" id="SM00487">
    <property type="entry name" value="DEXDc"/>
    <property type="match status" value="1"/>
</dbReference>
<dbReference type="InterPro" id="IPR027417">
    <property type="entry name" value="P-loop_NTPase"/>
</dbReference>
<protein>
    <submittedName>
        <fullName evidence="6">DEAD/DEAH box helicase</fullName>
    </submittedName>
</protein>
<dbReference type="GO" id="GO:0005524">
    <property type="term" value="F:ATP binding"/>
    <property type="evidence" value="ECO:0007669"/>
    <property type="project" value="UniProtKB-KW"/>
</dbReference>
<dbReference type="Gene3D" id="3.40.50.300">
    <property type="entry name" value="P-loop containing nucleotide triphosphate hydrolases"/>
    <property type="match status" value="1"/>
</dbReference>
<name>A0A7Y1M798_9PSED</name>
<dbReference type="PANTHER" id="PTHR45766">
    <property type="entry name" value="DNA ANNEALING HELICASE AND ENDONUCLEASE ZRANB3 FAMILY MEMBER"/>
    <property type="match status" value="1"/>
</dbReference>
<dbReference type="GO" id="GO:0016787">
    <property type="term" value="F:hydrolase activity"/>
    <property type="evidence" value="ECO:0007669"/>
    <property type="project" value="UniProtKB-KW"/>
</dbReference>
<dbReference type="Pfam" id="PF00271">
    <property type="entry name" value="Helicase_C"/>
    <property type="match status" value="1"/>
</dbReference>
<dbReference type="AlphaFoldDB" id="A0A7Y1M798"/>
<evidence type="ECO:0000256" key="1">
    <source>
        <dbReference type="ARBA" id="ARBA00022741"/>
    </source>
</evidence>
<dbReference type="InterPro" id="IPR038718">
    <property type="entry name" value="SNF2-like_sf"/>
</dbReference>
<dbReference type="InterPro" id="IPR014001">
    <property type="entry name" value="Helicase_ATP-bd"/>
</dbReference>
<dbReference type="Pfam" id="PF00270">
    <property type="entry name" value="DEAD"/>
    <property type="match status" value="1"/>
</dbReference>
<evidence type="ECO:0000259" key="5">
    <source>
        <dbReference type="PROSITE" id="PS51194"/>
    </source>
</evidence>
<evidence type="ECO:0000313" key="7">
    <source>
        <dbReference type="Proteomes" id="UP000535954"/>
    </source>
</evidence>
<feature type="domain" description="Helicase C-terminal" evidence="5">
    <location>
        <begin position="532"/>
        <end position="696"/>
    </location>
</feature>
<keyword evidence="1" id="KW-0547">Nucleotide-binding</keyword>
<dbReference type="InterPro" id="IPR011545">
    <property type="entry name" value="DEAD/DEAH_box_helicase_dom"/>
</dbReference>
<dbReference type="PROSITE" id="PS51194">
    <property type="entry name" value="HELICASE_CTER"/>
    <property type="match status" value="1"/>
</dbReference>
<gene>
    <name evidence="6" type="ORF">HBO13_28270</name>
</gene>
<organism evidence="6 7">
    <name type="scientific">Pseudomonas lactis</name>
    <dbReference type="NCBI Taxonomy" id="1615674"/>
    <lineage>
        <taxon>Bacteria</taxon>
        <taxon>Pseudomonadati</taxon>
        <taxon>Pseudomonadota</taxon>
        <taxon>Gammaproteobacteria</taxon>
        <taxon>Pseudomonadales</taxon>
        <taxon>Pseudomonadaceae</taxon>
        <taxon>Pseudomonas</taxon>
    </lineage>
</organism>
<proteinExistence type="predicted"/>
<dbReference type="Proteomes" id="UP000535954">
    <property type="component" value="Unassembled WGS sequence"/>
</dbReference>
<dbReference type="RefSeq" id="WP_169900440.1">
    <property type="nucleotide sequence ID" value="NZ_JAAQYH010000018.1"/>
</dbReference>
<evidence type="ECO:0000256" key="3">
    <source>
        <dbReference type="ARBA" id="ARBA00022840"/>
    </source>
</evidence>
<evidence type="ECO:0000259" key="4">
    <source>
        <dbReference type="PROSITE" id="PS51192"/>
    </source>
</evidence>
<evidence type="ECO:0000256" key="2">
    <source>
        <dbReference type="ARBA" id="ARBA00022801"/>
    </source>
</evidence>
<dbReference type="InterPro" id="IPR001650">
    <property type="entry name" value="Helicase_C-like"/>
</dbReference>
<dbReference type="GO" id="GO:0004386">
    <property type="term" value="F:helicase activity"/>
    <property type="evidence" value="ECO:0007669"/>
    <property type="project" value="UniProtKB-KW"/>
</dbReference>
<dbReference type="GO" id="GO:0003676">
    <property type="term" value="F:nucleic acid binding"/>
    <property type="evidence" value="ECO:0007669"/>
    <property type="project" value="InterPro"/>
</dbReference>
<dbReference type="PROSITE" id="PS51192">
    <property type="entry name" value="HELICASE_ATP_BIND_1"/>
    <property type="match status" value="1"/>
</dbReference>
<keyword evidence="3" id="KW-0067">ATP-binding</keyword>
<dbReference type="SMART" id="SM00490">
    <property type="entry name" value="HELICc"/>
    <property type="match status" value="1"/>
</dbReference>
<dbReference type="PANTHER" id="PTHR45766:SF6">
    <property type="entry name" value="SWI_SNF-RELATED MATRIX-ASSOCIATED ACTIN-DEPENDENT REGULATOR OF CHROMATIN SUBFAMILY A-LIKE PROTEIN 1"/>
    <property type="match status" value="1"/>
</dbReference>
<reference evidence="6 7" key="1">
    <citation type="journal article" date="2020" name="Front. Microbiol.">
        <title>Genetic Organization of the aprX-lipA2 Operon Affects the Proteolytic Potential of Pseudomonas Species in Milk.</title>
        <authorList>
            <person name="Maier C."/>
            <person name="Huptas C."/>
            <person name="von Neubeck M."/>
            <person name="Scherer S."/>
            <person name="Wenning M."/>
            <person name="Lucking G."/>
        </authorList>
    </citation>
    <scope>NUCLEOTIDE SEQUENCE [LARGE SCALE GENOMIC DNA]</scope>
    <source>
        <strain evidence="6 7">WS 5405</strain>
    </source>
</reference>
<dbReference type="NCBIfam" id="NF041062">
    <property type="entry name" value="DpdE"/>
    <property type="match status" value="1"/>
</dbReference>
<keyword evidence="6" id="KW-0347">Helicase</keyword>
<accession>A0A7Y1M798</accession>